<organism evidence="1 2">
    <name type="scientific">Protopolystoma xenopodis</name>
    <dbReference type="NCBI Taxonomy" id="117903"/>
    <lineage>
        <taxon>Eukaryota</taxon>
        <taxon>Metazoa</taxon>
        <taxon>Spiralia</taxon>
        <taxon>Lophotrochozoa</taxon>
        <taxon>Platyhelminthes</taxon>
        <taxon>Monogenea</taxon>
        <taxon>Polyopisthocotylea</taxon>
        <taxon>Polystomatidea</taxon>
        <taxon>Polystomatidae</taxon>
        <taxon>Protopolystoma</taxon>
    </lineage>
</organism>
<gene>
    <name evidence="1" type="ORF">PXEA_LOCUS27588</name>
</gene>
<name>A0A448XDP5_9PLAT</name>
<reference evidence="1" key="1">
    <citation type="submission" date="2018-11" db="EMBL/GenBank/DDBJ databases">
        <authorList>
            <consortium name="Pathogen Informatics"/>
        </authorList>
    </citation>
    <scope>NUCLEOTIDE SEQUENCE</scope>
</reference>
<protein>
    <submittedName>
        <fullName evidence="1">Uncharacterized protein</fullName>
    </submittedName>
</protein>
<accession>A0A448XDP5</accession>
<comment type="caution">
    <text evidence="1">The sequence shown here is derived from an EMBL/GenBank/DDBJ whole genome shotgun (WGS) entry which is preliminary data.</text>
</comment>
<dbReference type="AlphaFoldDB" id="A0A448XDP5"/>
<evidence type="ECO:0000313" key="2">
    <source>
        <dbReference type="Proteomes" id="UP000784294"/>
    </source>
</evidence>
<sequence length="212" mass="22388">MHTFFEQSLQYWPKNCLTKGEVVRVLCSAGPGFWLIRLPSHIGECSSKPSISPTGATPIATNTVTTTPVSHSDQHGRVSCDSAYAGVNMDAAGSRGSNGGDNCYLPDRLPRTTLGCSSQVLAGRTQLSSVCNGQTEQLHRACAGFLPTTATSATPTSMGHYGAGEPGDIQGTSRCRRLAHEGQKINTNTVTIWTTDLEQDTDAVSIGELNSG</sequence>
<dbReference type="EMBL" id="CAAALY010247082">
    <property type="protein sequence ID" value="VEL34148.1"/>
    <property type="molecule type" value="Genomic_DNA"/>
</dbReference>
<evidence type="ECO:0000313" key="1">
    <source>
        <dbReference type="EMBL" id="VEL34148.1"/>
    </source>
</evidence>
<dbReference type="Proteomes" id="UP000784294">
    <property type="component" value="Unassembled WGS sequence"/>
</dbReference>
<keyword evidence="2" id="KW-1185">Reference proteome</keyword>
<proteinExistence type="predicted"/>